<comment type="caution">
    <text evidence="2">The sequence shown here is derived from an EMBL/GenBank/DDBJ whole genome shotgun (WGS) entry which is preliminary data.</text>
</comment>
<evidence type="ECO:0000259" key="1">
    <source>
        <dbReference type="Pfam" id="PF13304"/>
    </source>
</evidence>
<dbReference type="PANTHER" id="PTHR32182">
    <property type="entry name" value="DNA REPLICATION AND REPAIR PROTEIN RECF"/>
    <property type="match status" value="1"/>
</dbReference>
<dbReference type="GO" id="GO:0005524">
    <property type="term" value="F:ATP binding"/>
    <property type="evidence" value="ECO:0007669"/>
    <property type="project" value="UniProtKB-KW"/>
</dbReference>
<dbReference type="InterPro" id="IPR003959">
    <property type="entry name" value="ATPase_AAA_core"/>
</dbReference>
<dbReference type="RefSeq" id="WP_099134702.1">
    <property type="nucleotide sequence ID" value="NZ_CAWNNJ010000086.1"/>
</dbReference>
<dbReference type="PANTHER" id="PTHR32182:SF25">
    <property type="entry name" value="SLR1056 PROTEIN"/>
    <property type="match status" value="1"/>
</dbReference>
<dbReference type="Pfam" id="PF13304">
    <property type="entry name" value="AAA_21"/>
    <property type="match status" value="1"/>
</dbReference>
<dbReference type="Gene3D" id="3.40.50.300">
    <property type="entry name" value="P-loop containing nucleotide triphosphate hydrolases"/>
    <property type="match status" value="2"/>
</dbReference>
<name>A0A2D0J3X7_XENBU</name>
<dbReference type="Proteomes" id="UP000225833">
    <property type="component" value="Unassembled WGS sequence"/>
</dbReference>
<dbReference type="EMBL" id="NIBS01000002">
    <property type="protein sequence ID" value="PHM29195.1"/>
    <property type="molecule type" value="Genomic_DNA"/>
</dbReference>
<accession>A0A2D0J3X7</accession>
<dbReference type="AlphaFoldDB" id="A0A2D0J3X7"/>
<reference evidence="2 3" key="1">
    <citation type="journal article" date="2017" name="Nat. Microbiol.">
        <title>Natural product diversity associated with the nematode symbionts Photorhabdus and Xenorhabdus.</title>
        <authorList>
            <person name="Tobias N.J."/>
            <person name="Wolff H."/>
            <person name="Djahanschiri B."/>
            <person name="Grundmann F."/>
            <person name="Kronenwerth M."/>
            <person name="Shi Y.M."/>
            <person name="Simonyi S."/>
            <person name="Grun P."/>
            <person name="Shapiro-Ilan D."/>
            <person name="Pidot S.J."/>
            <person name="Stinear T.P."/>
            <person name="Ebersberger I."/>
            <person name="Bode H.B."/>
        </authorList>
    </citation>
    <scope>NUCLEOTIDE SEQUENCE [LARGE SCALE GENOMIC DNA]</scope>
    <source>
        <strain evidence="2 3">DSM 16342</strain>
    </source>
</reference>
<dbReference type="PIRSF" id="PIRSF029347">
    <property type="entry name" value="RecF"/>
    <property type="match status" value="1"/>
</dbReference>
<keyword evidence="2" id="KW-0547">Nucleotide-binding</keyword>
<dbReference type="FunFam" id="3.40.50.300:FF:002708">
    <property type="entry name" value="FeS assembly ATPase SufC"/>
    <property type="match status" value="1"/>
</dbReference>
<proteinExistence type="predicted"/>
<evidence type="ECO:0000313" key="3">
    <source>
        <dbReference type="Proteomes" id="UP000225833"/>
    </source>
</evidence>
<protein>
    <submittedName>
        <fullName evidence="2">ATP-binding protein</fullName>
    </submittedName>
</protein>
<dbReference type="InterPro" id="IPR014555">
    <property type="entry name" value="RecF-like"/>
</dbReference>
<dbReference type="GO" id="GO:0016887">
    <property type="term" value="F:ATP hydrolysis activity"/>
    <property type="evidence" value="ECO:0007669"/>
    <property type="project" value="InterPro"/>
</dbReference>
<dbReference type="InterPro" id="IPR027417">
    <property type="entry name" value="P-loop_NTPase"/>
</dbReference>
<dbReference type="SUPFAM" id="SSF52540">
    <property type="entry name" value="P-loop containing nucleoside triphosphate hydrolases"/>
    <property type="match status" value="1"/>
</dbReference>
<keyword evidence="2" id="KW-0067">ATP-binding</keyword>
<gene>
    <name evidence="2" type="ORF">Xbud_00644</name>
</gene>
<evidence type="ECO:0000313" key="2">
    <source>
        <dbReference type="EMBL" id="PHM29195.1"/>
    </source>
</evidence>
<organism evidence="2 3">
    <name type="scientific">Xenorhabdus budapestensis</name>
    <dbReference type="NCBI Taxonomy" id="290110"/>
    <lineage>
        <taxon>Bacteria</taxon>
        <taxon>Pseudomonadati</taxon>
        <taxon>Pseudomonadota</taxon>
        <taxon>Gammaproteobacteria</taxon>
        <taxon>Enterobacterales</taxon>
        <taxon>Morganellaceae</taxon>
        <taxon>Xenorhabdus</taxon>
    </lineage>
</organism>
<dbReference type="FunFam" id="3.40.50.300:FF:002534">
    <property type="entry name" value="Putative RecF protein"/>
    <property type="match status" value="1"/>
</dbReference>
<sequence>MISTLAINNYRSIRDLRIALGPLNVITGANGSGKSNLYRALRLLSETAQGGVVNSLALEGGLDSAFWAGPEIFSRIARAGGAMQGGVRKEVKRLRLGFATDLFGYSISLGLPEPSQSAFALDPEIKQEGIWGGECYHPAGLLVERKGSIIRVREGRRWQIASEHINNFTSMFDQLADPLTAPEVFHMREFIRGWRFYDHFRTDSDAPARKAQVGTRTPVLHHDGRDLAAALQTIREIGDTQLLDESVDDAFPGASVAISRSTEGLFTIQFQQHGLMRPLSGAELSDGTLRYLLWIAALLTPRPPSMMVLNEPETSLHPELLPSLAKLIIKASSQTQVWVISHSPVLIAALKQSSHCQSIQLKKQLGETHVTDINILEEPLWRWSDKN</sequence>
<dbReference type="OrthoDB" id="104167at2"/>
<dbReference type="GO" id="GO:0000731">
    <property type="term" value="P:DNA synthesis involved in DNA repair"/>
    <property type="evidence" value="ECO:0007669"/>
    <property type="project" value="TreeGrafter"/>
</dbReference>
<feature type="domain" description="ATPase AAA-type core" evidence="1">
    <location>
        <begin position="23"/>
        <end position="348"/>
    </location>
</feature>
<dbReference type="GO" id="GO:0006302">
    <property type="term" value="P:double-strand break repair"/>
    <property type="evidence" value="ECO:0007669"/>
    <property type="project" value="TreeGrafter"/>
</dbReference>